<dbReference type="InterPro" id="IPR009476">
    <property type="entry name" value="DUF1097"/>
</dbReference>
<name>A0A1N7K1Z6_9BACI</name>
<sequence length="170" mass="17814">MAAALATGLLSGIWTYIAPLFGMLIWAGFAGCTTFFAVGTGRFRALTTATITNMTGVACGMAILILSTTTEISAGMAIFSGIVTTVMVLLGTVKPTNYTPGIFMGAFSTFASGGDWLVVAVSLLGGVLLGFFSAELGMLFSKLHRTFGPKRAIKTQETLFQEEDKAEATK</sequence>
<keyword evidence="1" id="KW-1133">Transmembrane helix</keyword>
<gene>
    <name evidence="2" type="ORF">SAMN05421687_108145</name>
</gene>
<dbReference type="AlphaFoldDB" id="A0A1N7K1Z6"/>
<evidence type="ECO:0000313" key="3">
    <source>
        <dbReference type="Proteomes" id="UP000187608"/>
    </source>
</evidence>
<keyword evidence="1" id="KW-0812">Transmembrane</keyword>
<dbReference type="RefSeq" id="WP_076559869.1">
    <property type="nucleotide sequence ID" value="NZ_FTOC01000008.1"/>
</dbReference>
<protein>
    <recommendedName>
        <fullName evidence="4">DUF1097 domain-containing protein</fullName>
    </recommendedName>
</protein>
<dbReference type="Proteomes" id="UP000187608">
    <property type="component" value="Unassembled WGS sequence"/>
</dbReference>
<evidence type="ECO:0000313" key="2">
    <source>
        <dbReference type="EMBL" id="SIS55619.1"/>
    </source>
</evidence>
<proteinExistence type="predicted"/>
<dbReference type="Pfam" id="PF06496">
    <property type="entry name" value="DUF1097"/>
    <property type="match status" value="1"/>
</dbReference>
<accession>A0A1N7K1Z6</accession>
<feature type="transmembrane region" description="Helical" evidence="1">
    <location>
        <begin position="13"/>
        <end position="38"/>
    </location>
</feature>
<evidence type="ECO:0008006" key="4">
    <source>
        <dbReference type="Google" id="ProtNLM"/>
    </source>
</evidence>
<organism evidence="2 3">
    <name type="scientific">Salimicrobium flavidum</name>
    <dbReference type="NCBI Taxonomy" id="570947"/>
    <lineage>
        <taxon>Bacteria</taxon>
        <taxon>Bacillati</taxon>
        <taxon>Bacillota</taxon>
        <taxon>Bacilli</taxon>
        <taxon>Bacillales</taxon>
        <taxon>Bacillaceae</taxon>
        <taxon>Salimicrobium</taxon>
    </lineage>
</organism>
<keyword evidence="1" id="KW-0472">Membrane</keyword>
<feature type="transmembrane region" description="Helical" evidence="1">
    <location>
        <begin position="45"/>
        <end position="66"/>
    </location>
</feature>
<dbReference type="EMBL" id="FTOC01000008">
    <property type="protein sequence ID" value="SIS55619.1"/>
    <property type="molecule type" value="Genomic_DNA"/>
</dbReference>
<dbReference type="OrthoDB" id="8588554at2"/>
<feature type="transmembrane region" description="Helical" evidence="1">
    <location>
        <begin position="72"/>
        <end position="93"/>
    </location>
</feature>
<feature type="transmembrane region" description="Helical" evidence="1">
    <location>
        <begin position="114"/>
        <end position="134"/>
    </location>
</feature>
<dbReference type="STRING" id="570947.SAMN05421687_108145"/>
<reference evidence="3" key="1">
    <citation type="submission" date="2017-01" db="EMBL/GenBank/DDBJ databases">
        <authorList>
            <person name="Varghese N."/>
            <person name="Submissions S."/>
        </authorList>
    </citation>
    <scope>NUCLEOTIDE SEQUENCE [LARGE SCALE GENOMIC DNA]</scope>
    <source>
        <strain evidence="3">DSM 23127</strain>
    </source>
</reference>
<keyword evidence="3" id="KW-1185">Reference proteome</keyword>
<evidence type="ECO:0000256" key="1">
    <source>
        <dbReference type="SAM" id="Phobius"/>
    </source>
</evidence>